<comment type="subcellular location">
    <subcellularLocation>
        <location evidence="1">Cell membrane</location>
        <topology evidence="1">Multi-pass membrane protein</topology>
    </subcellularLocation>
</comment>
<keyword evidence="7 8" id="KW-0472">Membrane</keyword>
<feature type="transmembrane region" description="Helical" evidence="8">
    <location>
        <begin position="86"/>
        <end position="107"/>
    </location>
</feature>
<feature type="transmembrane region" description="Helical" evidence="8">
    <location>
        <begin position="55"/>
        <end position="80"/>
    </location>
</feature>
<dbReference type="EMBL" id="BAABFT010000003">
    <property type="protein sequence ID" value="GAA4319211.1"/>
    <property type="molecule type" value="Genomic_DNA"/>
</dbReference>
<gene>
    <name evidence="9" type="ORF">GCM10023149_17790</name>
</gene>
<accession>A0ABP8G7V6</accession>
<evidence type="ECO:0000256" key="6">
    <source>
        <dbReference type="ARBA" id="ARBA00022989"/>
    </source>
</evidence>
<feature type="transmembrane region" description="Helical" evidence="8">
    <location>
        <begin position="119"/>
        <end position="152"/>
    </location>
</feature>
<evidence type="ECO:0000256" key="7">
    <source>
        <dbReference type="ARBA" id="ARBA00023136"/>
    </source>
</evidence>
<name>A0ABP8G7V6_9SPHI</name>
<feature type="transmembrane region" description="Helical" evidence="8">
    <location>
        <begin position="325"/>
        <end position="345"/>
    </location>
</feature>
<keyword evidence="10" id="KW-1185">Reference proteome</keyword>
<organism evidence="9 10">
    <name type="scientific">Mucilaginibacter gynuensis</name>
    <dbReference type="NCBI Taxonomy" id="1302236"/>
    <lineage>
        <taxon>Bacteria</taxon>
        <taxon>Pseudomonadati</taxon>
        <taxon>Bacteroidota</taxon>
        <taxon>Sphingobacteriia</taxon>
        <taxon>Sphingobacteriales</taxon>
        <taxon>Sphingobacteriaceae</taxon>
        <taxon>Mucilaginibacter</taxon>
    </lineage>
</organism>
<evidence type="ECO:0008006" key="11">
    <source>
        <dbReference type="Google" id="ProtNLM"/>
    </source>
</evidence>
<sequence length="501" mass="56153">MQATRYLKHIDTLVAAIAGFYAIHLFSAYSGIGISPDSIMYVSTARNIHEHGSLLTFNGGPLVFFPVFYPAFLSISLIIFQADPVAYGGLINGLLFAAVIFVSGLLISRFKAKSIIYKWLILAAIVLSPAMLEIYSFLWSETLFVLTILLFILAFKQYLQKHSWPALLLAALVAAICCITRYAGITIIATGGLMILADGTLPFRKRMLHGLTFGIASSCLLAVNLIVNSLSSGLATGTREPSITPFSENLHYFGTVLCDWLGLTNVVYPFASGLAVFILVGLIAGLVINSLKNRLNSYESVITFFAVVYGLFILIIATVSRFERVNSRLLSPMFITLLIACTYWVPNVIRKIKKRGAYWLASGASVIIMCGYLYNIYHIDRQRYDDEFEYGIPGYSDDDWNKSAFVTFLKTHRNIFKPGVTIYSDADEALYFFGGITGAKLLPHRFFKADVAKFYSEKHYYLVWFKKLGNAEIINIKDIEQKKHLTKLYDLEDGAIYEYRQ</sequence>
<keyword evidence="6 8" id="KW-1133">Transmembrane helix</keyword>
<dbReference type="PANTHER" id="PTHR33908:SF11">
    <property type="entry name" value="MEMBRANE PROTEIN"/>
    <property type="match status" value="1"/>
</dbReference>
<evidence type="ECO:0000256" key="5">
    <source>
        <dbReference type="ARBA" id="ARBA00022692"/>
    </source>
</evidence>
<comment type="caution">
    <text evidence="9">The sequence shown here is derived from an EMBL/GenBank/DDBJ whole genome shotgun (WGS) entry which is preliminary data.</text>
</comment>
<keyword evidence="4" id="KW-0808">Transferase</keyword>
<evidence type="ECO:0000256" key="8">
    <source>
        <dbReference type="SAM" id="Phobius"/>
    </source>
</evidence>
<dbReference type="RefSeq" id="WP_345210682.1">
    <property type="nucleotide sequence ID" value="NZ_BAABFT010000003.1"/>
</dbReference>
<feature type="transmembrane region" description="Helical" evidence="8">
    <location>
        <begin position="266"/>
        <end position="288"/>
    </location>
</feature>
<feature type="transmembrane region" description="Helical" evidence="8">
    <location>
        <begin position="208"/>
        <end position="227"/>
    </location>
</feature>
<keyword evidence="5 8" id="KW-0812">Transmembrane</keyword>
<evidence type="ECO:0000256" key="2">
    <source>
        <dbReference type="ARBA" id="ARBA00022475"/>
    </source>
</evidence>
<evidence type="ECO:0000313" key="9">
    <source>
        <dbReference type="EMBL" id="GAA4319211.1"/>
    </source>
</evidence>
<proteinExistence type="predicted"/>
<protein>
    <recommendedName>
        <fullName evidence="11">Dolichyl-phosphate-mannose-protein mannosyltransferase</fullName>
    </recommendedName>
</protein>
<dbReference type="InterPro" id="IPR050297">
    <property type="entry name" value="LipidA_mod_glycosyltrf_83"/>
</dbReference>
<keyword evidence="3" id="KW-0328">Glycosyltransferase</keyword>
<dbReference type="PANTHER" id="PTHR33908">
    <property type="entry name" value="MANNOSYLTRANSFERASE YKCB-RELATED"/>
    <property type="match status" value="1"/>
</dbReference>
<reference evidence="10" key="1">
    <citation type="journal article" date="2019" name="Int. J. Syst. Evol. Microbiol.">
        <title>The Global Catalogue of Microorganisms (GCM) 10K type strain sequencing project: providing services to taxonomists for standard genome sequencing and annotation.</title>
        <authorList>
            <consortium name="The Broad Institute Genomics Platform"/>
            <consortium name="The Broad Institute Genome Sequencing Center for Infectious Disease"/>
            <person name="Wu L."/>
            <person name="Ma J."/>
        </authorList>
    </citation>
    <scope>NUCLEOTIDE SEQUENCE [LARGE SCALE GENOMIC DNA]</scope>
    <source>
        <strain evidence="10">JCM 17705</strain>
    </source>
</reference>
<evidence type="ECO:0000256" key="1">
    <source>
        <dbReference type="ARBA" id="ARBA00004651"/>
    </source>
</evidence>
<keyword evidence="2" id="KW-1003">Cell membrane</keyword>
<evidence type="ECO:0000256" key="4">
    <source>
        <dbReference type="ARBA" id="ARBA00022679"/>
    </source>
</evidence>
<dbReference type="Proteomes" id="UP001500582">
    <property type="component" value="Unassembled WGS sequence"/>
</dbReference>
<feature type="transmembrane region" description="Helical" evidence="8">
    <location>
        <begin position="357"/>
        <end position="377"/>
    </location>
</feature>
<evidence type="ECO:0000313" key="10">
    <source>
        <dbReference type="Proteomes" id="UP001500582"/>
    </source>
</evidence>
<evidence type="ECO:0000256" key="3">
    <source>
        <dbReference type="ARBA" id="ARBA00022676"/>
    </source>
</evidence>
<feature type="transmembrane region" description="Helical" evidence="8">
    <location>
        <begin position="12"/>
        <end position="34"/>
    </location>
</feature>
<feature type="transmembrane region" description="Helical" evidence="8">
    <location>
        <begin position="164"/>
        <end position="196"/>
    </location>
</feature>
<feature type="transmembrane region" description="Helical" evidence="8">
    <location>
        <begin position="300"/>
        <end position="319"/>
    </location>
</feature>